<evidence type="ECO:0000256" key="1">
    <source>
        <dbReference type="SAM" id="MobiDB-lite"/>
    </source>
</evidence>
<proteinExistence type="evidence at transcript level"/>
<dbReference type="PANTHER" id="PTHR33748:SF5">
    <property type="entry name" value="GROUND-LIKE DOMAIN-CONTAINING PROTEIN"/>
    <property type="match status" value="1"/>
</dbReference>
<dbReference type="EMBL" id="GANP01015457">
    <property type="protein sequence ID" value="JAB69011.1"/>
    <property type="molecule type" value="mRNA"/>
</dbReference>
<keyword evidence="2" id="KW-0472">Membrane</keyword>
<keyword evidence="2" id="KW-1133">Transmembrane helix</keyword>
<dbReference type="AlphaFoldDB" id="V5IBG9"/>
<dbReference type="Pfam" id="PF17175">
    <property type="entry name" value="MOLO1"/>
    <property type="match status" value="1"/>
</dbReference>
<dbReference type="InterPro" id="IPR033438">
    <property type="entry name" value="MOLO1"/>
</dbReference>
<evidence type="ECO:0000256" key="2">
    <source>
        <dbReference type="SAM" id="Phobius"/>
    </source>
</evidence>
<feature type="region of interest" description="Disordered" evidence="1">
    <location>
        <begin position="315"/>
        <end position="399"/>
    </location>
</feature>
<evidence type="ECO:0000313" key="3">
    <source>
        <dbReference type="EMBL" id="JAB69011.1"/>
    </source>
</evidence>
<name>V5IBG9_IXORI</name>
<dbReference type="Gene3D" id="3.10.310.50">
    <property type="match status" value="1"/>
</dbReference>
<keyword evidence="2" id="KW-0812">Transmembrane</keyword>
<feature type="transmembrane region" description="Helical" evidence="2">
    <location>
        <begin position="237"/>
        <end position="262"/>
    </location>
</feature>
<feature type="transmembrane region" description="Helical" evidence="2">
    <location>
        <begin position="12"/>
        <end position="31"/>
    </location>
</feature>
<organism evidence="3">
    <name type="scientific">Ixodes ricinus</name>
    <name type="common">Common tick</name>
    <name type="synonym">Acarus ricinus</name>
    <dbReference type="NCBI Taxonomy" id="34613"/>
    <lineage>
        <taxon>Eukaryota</taxon>
        <taxon>Metazoa</taxon>
        <taxon>Ecdysozoa</taxon>
        <taxon>Arthropoda</taxon>
        <taxon>Chelicerata</taxon>
        <taxon>Arachnida</taxon>
        <taxon>Acari</taxon>
        <taxon>Parasitiformes</taxon>
        <taxon>Ixodida</taxon>
        <taxon>Ixodoidea</taxon>
        <taxon>Ixodidae</taxon>
        <taxon>Ixodinae</taxon>
        <taxon>Ixodes</taxon>
    </lineage>
</organism>
<dbReference type="PANTHER" id="PTHR33748">
    <property type="entry name" value="PROTEIN CBG04600"/>
    <property type="match status" value="1"/>
</dbReference>
<protein>
    <submittedName>
        <fullName evidence="3">Uncharacterized protein</fullName>
    </submittedName>
</protein>
<dbReference type="GO" id="GO:0005892">
    <property type="term" value="C:acetylcholine-gated channel complex"/>
    <property type="evidence" value="ECO:0007669"/>
    <property type="project" value="InterPro"/>
</dbReference>
<accession>V5IBG9</accession>
<reference evidence="3" key="1">
    <citation type="journal article" date="2015" name="Sci. Rep.">
        <title>Tissue- and time-dependent transcription in Ixodes ricinus salivary glands and midguts when blood feeding on the vertebrate host.</title>
        <authorList>
            <person name="Kotsyfakis M."/>
            <person name="Schwarz A."/>
            <person name="Erhart J."/>
            <person name="Ribeiro J.M."/>
        </authorList>
    </citation>
    <scope>NUCLEOTIDE SEQUENCE</scope>
    <source>
        <tissue evidence="3">Salivary gland and midgut</tissue>
    </source>
</reference>
<feature type="compositionally biased region" description="Acidic residues" evidence="1">
    <location>
        <begin position="363"/>
        <end position="376"/>
    </location>
</feature>
<sequence>MLDQRDGACSAPFSAILVVTVLCAAVPLAAWENCSPDDDPSDPTARWLWRVEDYPHPIRHPRYCNRYSASFVCDPDRVIGKKQADALDRLIERIRNETLCICPSCGGRGSGNRGITLGVALMENMQPQPNVPMSETVRLFAETLRKQWGLGHCDDDILLLISTRDHQSHTLVGPAVADVFPQEVADQIYLESRGHFSNCLFYQGLESMVQSYFDMLRRLQAKGPVGQRHSGNAGPSAGLIVGIVFGVLALMGLVAGTLFFLVNRCGDAGNFPASKTLSTAGLPDAWRTLKRQRQGRRRTVQDRPLASVVVPAESVRTPAEVTCSPDEREHLRNGSCDSPVTVDHVANEHGSGYATEDSLNPASEDEGSSSDAEDSEGGSTAEVSSSAADSVADEAVQPSAERGKLDAVLGLLHLSAPQIGLAASARPSRNVAEEPAQHGKPDAVSGLLYSSAPQIGLALSTRCPESVAEYRAQHSAVQSKLDDVL</sequence>
<feature type="compositionally biased region" description="Low complexity" evidence="1">
    <location>
        <begin position="377"/>
        <end position="396"/>
    </location>
</feature>